<evidence type="ECO:0000313" key="3">
    <source>
        <dbReference type="Proteomes" id="UP000821837"/>
    </source>
</evidence>
<feature type="region of interest" description="Disordered" evidence="1">
    <location>
        <begin position="34"/>
        <end position="63"/>
    </location>
</feature>
<organism evidence="2 3">
    <name type="scientific">Rhipicephalus sanguineus</name>
    <name type="common">Brown dog tick</name>
    <name type="synonym">Ixodes sanguineus</name>
    <dbReference type="NCBI Taxonomy" id="34632"/>
    <lineage>
        <taxon>Eukaryota</taxon>
        <taxon>Metazoa</taxon>
        <taxon>Ecdysozoa</taxon>
        <taxon>Arthropoda</taxon>
        <taxon>Chelicerata</taxon>
        <taxon>Arachnida</taxon>
        <taxon>Acari</taxon>
        <taxon>Parasitiformes</taxon>
        <taxon>Ixodida</taxon>
        <taxon>Ixodoidea</taxon>
        <taxon>Ixodidae</taxon>
        <taxon>Rhipicephalinae</taxon>
        <taxon>Rhipicephalus</taxon>
        <taxon>Rhipicephalus</taxon>
    </lineage>
</organism>
<keyword evidence="3" id="KW-1185">Reference proteome</keyword>
<reference evidence="2" key="1">
    <citation type="journal article" date="2020" name="Cell">
        <title>Large-Scale Comparative Analyses of Tick Genomes Elucidate Their Genetic Diversity and Vector Capacities.</title>
        <authorList>
            <consortium name="Tick Genome and Microbiome Consortium (TIGMIC)"/>
            <person name="Jia N."/>
            <person name="Wang J."/>
            <person name="Shi W."/>
            <person name="Du L."/>
            <person name="Sun Y."/>
            <person name="Zhan W."/>
            <person name="Jiang J.F."/>
            <person name="Wang Q."/>
            <person name="Zhang B."/>
            <person name="Ji P."/>
            <person name="Bell-Sakyi L."/>
            <person name="Cui X.M."/>
            <person name="Yuan T.T."/>
            <person name="Jiang B.G."/>
            <person name="Yang W.F."/>
            <person name="Lam T.T."/>
            <person name="Chang Q.C."/>
            <person name="Ding S.J."/>
            <person name="Wang X.J."/>
            <person name="Zhu J.G."/>
            <person name="Ruan X.D."/>
            <person name="Zhao L."/>
            <person name="Wei J.T."/>
            <person name="Ye R.Z."/>
            <person name="Que T.C."/>
            <person name="Du C.H."/>
            <person name="Zhou Y.H."/>
            <person name="Cheng J.X."/>
            <person name="Dai P.F."/>
            <person name="Guo W.B."/>
            <person name="Han X.H."/>
            <person name="Huang E.J."/>
            <person name="Li L.F."/>
            <person name="Wei W."/>
            <person name="Gao Y.C."/>
            <person name="Liu J.Z."/>
            <person name="Shao H.Z."/>
            <person name="Wang X."/>
            <person name="Wang C.C."/>
            <person name="Yang T.C."/>
            <person name="Huo Q.B."/>
            <person name="Li W."/>
            <person name="Chen H.Y."/>
            <person name="Chen S.E."/>
            <person name="Zhou L.G."/>
            <person name="Ni X.B."/>
            <person name="Tian J.H."/>
            <person name="Sheng Y."/>
            <person name="Liu T."/>
            <person name="Pan Y.S."/>
            <person name="Xia L.Y."/>
            <person name="Li J."/>
            <person name="Zhao F."/>
            <person name="Cao W.C."/>
        </authorList>
    </citation>
    <scope>NUCLEOTIDE SEQUENCE</scope>
    <source>
        <strain evidence="2">Rsan-2018</strain>
    </source>
</reference>
<gene>
    <name evidence="2" type="ORF">HPB52_006972</name>
</gene>
<evidence type="ECO:0000256" key="1">
    <source>
        <dbReference type="SAM" id="MobiDB-lite"/>
    </source>
</evidence>
<comment type="caution">
    <text evidence="2">The sequence shown here is derived from an EMBL/GenBank/DDBJ whole genome shotgun (WGS) entry which is preliminary data.</text>
</comment>
<feature type="compositionally biased region" description="Polar residues" evidence="1">
    <location>
        <begin position="51"/>
        <end position="63"/>
    </location>
</feature>
<dbReference type="Proteomes" id="UP000821837">
    <property type="component" value="Chromosome 5"/>
</dbReference>
<reference evidence="2" key="2">
    <citation type="submission" date="2021-09" db="EMBL/GenBank/DDBJ databases">
        <authorList>
            <person name="Jia N."/>
            <person name="Wang J."/>
            <person name="Shi W."/>
            <person name="Du L."/>
            <person name="Sun Y."/>
            <person name="Zhan W."/>
            <person name="Jiang J."/>
            <person name="Wang Q."/>
            <person name="Zhang B."/>
            <person name="Ji P."/>
            <person name="Sakyi L.B."/>
            <person name="Cui X."/>
            <person name="Yuan T."/>
            <person name="Jiang B."/>
            <person name="Yang W."/>
            <person name="Lam T.T.-Y."/>
            <person name="Chang Q."/>
            <person name="Ding S."/>
            <person name="Wang X."/>
            <person name="Zhu J."/>
            <person name="Ruan X."/>
            <person name="Zhao L."/>
            <person name="Wei J."/>
            <person name="Que T."/>
            <person name="Du C."/>
            <person name="Cheng J."/>
            <person name="Dai P."/>
            <person name="Han X."/>
            <person name="Huang E."/>
            <person name="Gao Y."/>
            <person name="Liu J."/>
            <person name="Shao H."/>
            <person name="Ye R."/>
            <person name="Li L."/>
            <person name="Wei W."/>
            <person name="Wang X."/>
            <person name="Wang C."/>
            <person name="Huo Q."/>
            <person name="Li W."/>
            <person name="Guo W."/>
            <person name="Chen H."/>
            <person name="Chen S."/>
            <person name="Zhou L."/>
            <person name="Zhou L."/>
            <person name="Ni X."/>
            <person name="Tian J."/>
            <person name="Zhou Y."/>
            <person name="Sheng Y."/>
            <person name="Liu T."/>
            <person name="Pan Y."/>
            <person name="Xia L."/>
            <person name="Li J."/>
            <person name="Zhao F."/>
            <person name="Cao W."/>
        </authorList>
    </citation>
    <scope>NUCLEOTIDE SEQUENCE</scope>
    <source>
        <strain evidence="2">Rsan-2018</strain>
        <tissue evidence="2">Larvae</tissue>
    </source>
</reference>
<dbReference type="EMBL" id="JABSTV010001251">
    <property type="protein sequence ID" value="KAH7951227.1"/>
    <property type="molecule type" value="Genomic_DNA"/>
</dbReference>
<feature type="region of interest" description="Disordered" evidence="1">
    <location>
        <begin position="131"/>
        <end position="150"/>
    </location>
</feature>
<proteinExistence type="predicted"/>
<evidence type="ECO:0000313" key="2">
    <source>
        <dbReference type="EMBL" id="KAH7951227.1"/>
    </source>
</evidence>
<dbReference type="AlphaFoldDB" id="A0A9D4PQJ6"/>
<sequence length="150" mass="16505">MADLDLKHVWTGEITSASPTTASRTLRSFEMPQGREKYSHRNGIRRRHEATTCSGNTGRSRNPASGVLVERESLLGAYTTTATKGAEARVAAAFQEWDEGRVIANVCATLRTPASRSRVHAHVYTLGSGTPVAGIRRRRRGRSQRSSERL</sequence>
<name>A0A9D4PQJ6_RHISA</name>
<accession>A0A9D4PQJ6</accession>
<protein>
    <submittedName>
        <fullName evidence="2">Uncharacterized protein</fullName>
    </submittedName>
</protein>